<evidence type="ECO:0000313" key="2">
    <source>
        <dbReference type="EMBL" id="BDD10806.1"/>
    </source>
</evidence>
<accession>A0AAU9CF89</accession>
<name>A0AAU9CF89_9BACT</name>
<organism evidence="2 3">
    <name type="scientific">Fulvitalea axinellae</name>
    <dbReference type="NCBI Taxonomy" id="1182444"/>
    <lineage>
        <taxon>Bacteria</taxon>
        <taxon>Pseudomonadati</taxon>
        <taxon>Bacteroidota</taxon>
        <taxon>Cytophagia</taxon>
        <taxon>Cytophagales</taxon>
        <taxon>Persicobacteraceae</taxon>
        <taxon>Fulvitalea</taxon>
    </lineage>
</organism>
<proteinExistence type="predicted"/>
<evidence type="ECO:0000313" key="3">
    <source>
        <dbReference type="Proteomes" id="UP001348817"/>
    </source>
</evidence>
<gene>
    <name evidence="2" type="ORF">FUAX_32380</name>
</gene>
<dbReference type="AlphaFoldDB" id="A0AAU9CF89"/>
<keyword evidence="1" id="KW-1133">Transmembrane helix</keyword>
<dbReference type="InterPro" id="IPR057695">
    <property type="entry name" value="DUF7935"/>
</dbReference>
<dbReference type="RefSeq" id="WP_338392340.1">
    <property type="nucleotide sequence ID" value="NZ_AP025314.1"/>
</dbReference>
<evidence type="ECO:0000256" key="1">
    <source>
        <dbReference type="SAM" id="Phobius"/>
    </source>
</evidence>
<sequence length="175" mass="20270">MTDIVADLLKVLVPAAIVMYAMYLTVRSFLSNDFEKKSLDLKIRNRELYLPNRLQAYERICLLLERSRIESLLGRINQQAFSIREFQVVLVNEVRNEFNHNLAQQVYMSDKSWDMVRTAIEDMVSQINQAAESCKEDDKSLVLARKLVENAMVRENDPLAEALLAVKAEVRTLFE</sequence>
<keyword evidence="1" id="KW-0472">Membrane</keyword>
<dbReference type="Proteomes" id="UP001348817">
    <property type="component" value="Chromosome"/>
</dbReference>
<dbReference type="EMBL" id="AP025314">
    <property type="protein sequence ID" value="BDD10806.1"/>
    <property type="molecule type" value="Genomic_DNA"/>
</dbReference>
<dbReference type="Pfam" id="PF25589">
    <property type="entry name" value="DUF7935"/>
    <property type="match status" value="1"/>
</dbReference>
<feature type="transmembrane region" description="Helical" evidence="1">
    <location>
        <begin position="12"/>
        <end position="30"/>
    </location>
</feature>
<reference evidence="2 3" key="1">
    <citation type="submission" date="2021-12" db="EMBL/GenBank/DDBJ databases">
        <title>Genome sequencing of bacteria with rrn-lacking chromosome and rrn-plasmid.</title>
        <authorList>
            <person name="Anda M."/>
            <person name="Iwasaki W."/>
        </authorList>
    </citation>
    <scope>NUCLEOTIDE SEQUENCE [LARGE SCALE GENOMIC DNA]</scope>
    <source>
        <strain evidence="2 3">DSM 100852</strain>
    </source>
</reference>
<dbReference type="KEGG" id="fax:FUAX_32380"/>
<keyword evidence="1" id="KW-0812">Transmembrane</keyword>
<keyword evidence="3" id="KW-1185">Reference proteome</keyword>
<protein>
    <submittedName>
        <fullName evidence="2">Uncharacterized protein</fullName>
    </submittedName>
</protein>